<evidence type="ECO:0000313" key="2">
    <source>
        <dbReference type="EMBL" id="MCP8898441.1"/>
    </source>
</evidence>
<keyword evidence="3" id="KW-1185">Reference proteome</keyword>
<dbReference type="PROSITE" id="PS51257">
    <property type="entry name" value="PROKAR_LIPOPROTEIN"/>
    <property type="match status" value="1"/>
</dbReference>
<proteinExistence type="predicted"/>
<accession>A0A9X2HXM8</accession>
<dbReference type="AlphaFoldDB" id="A0A9X2HXM8"/>
<dbReference type="Proteomes" id="UP001139319">
    <property type="component" value="Unassembled WGS sequence"/>
</dbReference>
<organism evidence="2 3">
    <name type="scientific">Gilvimarinus xylanilyticus</name>
    <dbReference type="NCBI Taxonomy" id="2944139"/>
    <lineage>
        <taxon>Bacteria</taxon>
        <taxon>Pseudomonadati</taxon>
        <taxon>Pseudomonadota</taxon>
        <taxon>Gammaproteobacteria</taxon>
        <taxon>Cellvibrionales</taxon>
        <taxon>Cellvibrionaceae</taxon>
        <taxon>Gilvimarinus</taxon>
    </lineage>
</organism>
<dbReference type="RefSeq" id="WP_253966718.1">
    <property type="nucleotide sequence ID" value="NZ_JAMFTH010000001.1"/>
</dbReference>
<feature type="transmembrane region" description="Helical" evidence="1">
    <location>
        <begin position="187"/>
        <end position="204"/>
    </location>
</feature>
<keyword evidence="1" id="KW-0812">Transmembrane</keyword>
<gene>
    <name evidence="2" type="ORF">M6D89_03920</name>
</gene>
<sequence length="272" mass="30765">MKNITRILTLTILLLFVASCSYEDLSEKLIPKEESDFAREYLSKVRAKDYEYVKSKLGPELKPELDNDLIDQMADYFRPGEPISVKIIGSQVNVFNGQWQGNFTFEFEFETGWNIANTALRKVEGDYEVTGVNVYQTDDSQGNINAFTLSSKSLLQYFVLFLAIAVPVFIIVTLVVCIRTPIQKKKWLWIIFILLGVGAIQVNWTNGAYAIQVLSVQFLGASAFSAGPAAPWIISASIPFGAFIFWSRRRKLMLQAEESRRAMLSSENRSLD</sequence>
<reference evidence="2" key="1">
    <citation type="submission" date="2022-05" db="EMBL/GenBank/DDBJ databases">
        <authorList>
            <person name="Sun H.-N."/>
        </authorList>
    </citation>
    <scope>NUCLEOTIDE SEQUENCE</scope>
    <source>
        <strain evidence="2">HB14</strain>
    </source>
</reference>
<name>A0A9X2HXM8_9GAMM</name>
<dbReference type="EMBL" id="JAMFTH010000001">
    <property type="protein sequence ID" value="MCP8898441.1"/>
    <property type="molecule type" value="Genomic_DNA"/>
</dbReference>
<feature type="transmembrane region" description="Helical" evidence="1">
    <location>
        <begin position="224"/>
        <end position="246"/>
    </location>
</feature>
<keyword evidence="1" id="KW-1133">Transmembrane helix</keyword>
<protein>
    <recommendedName>
        <fullName evidence="4">Lipoprotein</fullName>
    </recommendedName>
</protein>
<evidence type="ECO:0000313" key="3">
    <source>
        <dbReference type="Proteomes" id="UP001139319"/>
    </source>
</evidence>
<evidence type="ECO:0008006" key="4">
    <source>
        <dbReference type="Google" id="ProtNLM"/>
    </source>
</evidence>
<evidence type="ECO:0000256" key="1">
    <source>
        <dbReference type="SAM" id="Phobius"/>
    </source>
</evidence>
<feature type="transmembrane region" description="Helical" evidence="1">
    <location>
        <begin position="154"/>
        <end position="178"/>
    </location>
</feature>
<keyword evidence="1" id="KW-0472">Membrane</keyword>
<reference evidence="2" key="2">
    <citation type="submission" date="2023-01" db="EMBL/GenBank/DDBJ databases">
        <title>Gilvimarinus xylanilyticus HB14 isolated from Caulerpa lentillifera aquaculture base in Hainan, China.</title>
        <authorList>
            <person name="Zhang Y.-J."/>
        </authorList>
    </citation>
    <scope>NUCLEOTIDE SEQUENCE</scope>
    <source>
        <strain evidence="2">HB14</strain>
    </source>
</reference>
<comment type="caution">
    <text evidence="2">The sequence shown here is derived from an EMBL/GenBank/DDBJ whole genome shotgun (WGS) entry which is preliminary data.</text>
</comment>